<dbReference type="Proteomes" id="UP000777935">
    <property type="component" value="Unassembled WGS sequence"/>
</dbReference>
<keyword evidence="4" id="KW-1185">Reference proteome</keyword>
<sequence>MWEIAASEDAPQVTATPEPAVEQQPVEDTENRPVRRGGRVKTRLLGFERSSGQLEDVQGNVEQPAALPVKSKSDRYPVGWIIVLKGPGRGESTSIKAGVSQIGRGEDQAIQLDFGDTSISRENHATIAYDDEQRKFFIGHGGKSNLVRLNEKPVLSTEDLYHGDLIRIGQTTLLFLALCGENFSWSDEDEAPETTDE</sequence>
<dbReference type="EMBL" id="JABUFE010000001">
    <property type="protein sequence ID" value="NSX53480.1"/>
    <property type="molecule type" value="Genomic_DNA"/>
</dbReference>
<feature type="region of interest" description="Disordered" evidence="1">
    <location>
        <begin position="1"/>
        <end position="39"/>
    </location>
</feature>
<name>A0ABX2IMA9_9RHOB</name>
<comment type="caution">
    <text evidence="3">The sequence shown here is derived from an EMBL/GenBank/DDBJ whole genome shotgun (WGS) entry which is preliminary data.</text>
</comment>
<organism evidence="3 4">
    <name type="scientific">Parasulfitobacter algicola</name>
    <dbReference type="NCBI Taxonomy" id="2614809"/>
    <lineage>
        <taxon>Bacteria</taxon>
        <taxon>Pseudomonadati</taxon>
        <taxon>Pseudomonadota</taxon>
        <taxon>Alphaproteobacteria</taxon>
        <taxon>Rhodobacterales</taxon>
        <taxon>Roseobacteraceae</taxon>
        <taxon>Parasulfitobacter</taxon>
    </lineage>
</organism>
<evidence type="ECO:0000313" key="3">
    <source>
        <dbReference type="EMBL" id="NSX53480.1"/>
    </source>
</evidence>
<accession>A0ABX2IMA9</accession>
<evidence type="ECO:0000259" key="2">
    <source>
        <dbReference type="PROSITE" id="PS50006"/>
    </source>
</evidence>
<evidence type="ECO:0000256" key="1">
    <source>
        <dbReference type="SAM" id="MobiDB-lite"/>
    </source>
</evidence>
<reference evidence="3 4" key="1">
    <citation type="submission" date="2020-06" db="EMBL/GenBank/DDBJ databases">
        <title>Sulfitobacter algicola sp. nov., isolated from green algae.</title>
        <authorList>
            <person name="Wang C."/>
        </authorList>
    </citation>
    <scope>NUCLEOTIDE SEQUENCE [LARGE SCALE GENOMIC DNA]</scope>
    <source>
        <strain evidence="3 4">1151</strain>
    </source>
</reference>
<dbReference type="InterPro" id="IPR008984">
    <property type="entry name" value="SMAD_FHA_dom_sf"/>
</dbReference>
<evidence type="ECO:0000313" key="4">
    <source>
        <dbReference type="Proteomes" id="UP000777935"/>
    </source>
</evidence>
<feature type="domain" description="FHA" evidence="2">
    <location>
        <begin position="100"/>
        <end position="154"/>
    </location>
</feature>
<gene>
    <name evidence="3" type="ORF">HRQ87_01545</name>
</gene>
<proteinExistence type="predicted"/>
<dbReference type="CDD" id="cd00060">
    <property type="entry name" value="FHA"/>
    <property type="match status" value="1"/>
</dbReference>
<dbReference type="Gene3D" id="2.60.200.20">
    <property type="match status" value="1"/>
</dbReference>
<dbReference type="PROSITE" id="PS50006">
    <property type="entry name" value="FHA_DOMAIN"/>
    <property type="match status" value="1"/>
</dbReference>
<dbReference type="SUPFAM" id="SSF49879">
    <property type="entry name" value="SMAD/FHA domain"/>
    <property type="match status" value="1"/>
</dbReference>
<protein>
    <submittedName>
        <fullName evidence="3">FHA domain-containing protein</fullName>
    </submittedName>
</protein>
<dbReference type="InterPro" id="IPR000253">
    <property type="entry name" value="FHA_dom"/>
</dbReference>
<dbReference type="Pfam" id="PF00498">
    <property type="entry name" value="FHA"/>
    <property type="match status" value="1"/>
</dbReference>